<evidence type="ECO:0000259" key="1">
    <source>
        <dbReference type="PROSITE" id="PS50883"/>
    </source>
</evidence>
<dbReference type="InterPro" id="IPR050706">
    <property type="entry name" value="Cyclic-di-GMP_PDE-like"/>
</dbReference>
<dbReference type="Proteomes" id="UP000294558">
    <property type="component" value="Unassembled WGS sequence"/>
</dbReference>
<comment type="caution">
    <text evidence="2">The sequence shown here is derived from an EMBL/GenBank/DDBJ whole genome shotgun (WGS) entry which is preliminary data.</text>
</comment>
<organism evidence="2 3">
    <name type="scientific">Ilumatobacter fluminis</name>
    <dbReference type="NCBI Taxonomy" id="467091"/>
    <lineage>
        <taxon>Bacteria</taxon>
        <taxon>Bacillati</taxon>
        <taxon>Actinomycetota</taxon>
        <taxon>Acidimicrobiia</taxon>
        <taxon>Acidimicrobiales</taxon>
        <taxon>Ilumatobacteraceae</taxon>
        <taxon>Ilumatobacter</taxon>
    </lineage>
</organism>
<dbReference type="InterPro" id="IPR035919">
    <property type="entry name" value="EAL_sf"/>
</dbReference>
<accession>A0A4R7HWX6</accession>
<dbReference type="RefSeq" id="WP_133868075.1">
    <property type="nucleotide sequence ID" value="NZ_SOAU01000001.1"/>
</dbReference>
<proteinExistence type="predicted"/>
<dbReference type="PANTHER" id="PTHR33121">
    <property type="entry name" value="CYCLIC DI-GMP PHOSPHODIESTERASE PDEF"/>
    <property type="match status" value="1"/>
</dbReference>
<dbReference type="Pfam" id="PF00563">
    <property type="entry name" value="EAL"/>
    <property type="match status" value="1"/>
</dbReference>
<protein>
    <submittedName>
        <fullName evidence="2">EAL domain-containing protein (Putative c-di-GMP-specific phosphodiesterase class I)</fullName>
    </submittedName>
</protein>
<dbReference type="GO" id="GO:0071111">
    <property type="term" value="F:cyclic-guanylate-specific phosphodiesterase activity"/>
    <property type="evidence" value="ECO:0007669"/>
    <property type="project" value="InterPro"/>
</dbReference>
<dbReference type="PANTHER" id="PTHR33121:SF76">
    <property type="entry name" value="SIGNALING PROTEIN"/>
    <property type="match status" value="1"/>
</dbReference>
<evidence type="ECO:0000313" key="2">
    <source>
        <dbReference type="EMBL" id="TDT15637.1"/>
    </source>
</evidence>
<dbReference type="EMBL" id="SOAU01000001">
    <property type="protein sequence ID" value="TDT15637.1"/>
    <property type="molecule type" value="Genomic_DNA"/>
</dbReference>
<sequence>MNTTTPQPDHGDAPSAVVALDSDSPIVEGRTPLSEAEIDRLRNELYRLVSDTRPTVAVEPIVHIQSRTRVGGEALARFPGSASTQEWFNTADALGLKTELEMRIIEEVVRNTTVGRGFISVNVSPETLLDPRCLPLLSSADGAELVVEMTDHESVPSLSLLRPHLDAIRDAGVRVAVHVSSFGTEITRLLMLANPDVVKLDPPLSAAIVAGGHQTAAARNFFSYCRRHGVFIVAVGVGDGDLAKLHDAGADAVQGRSLSIG</sequence>
<dbReference type="Gene3D" id="3.20.20.450">
    <property type="entry name" value="EAL domain"/>
    <property type="match status" value="1"/>
</dbReference>
<dbReference type="CDD" id="cd01948">
    <property type="entry name" value="EAL"/>
    <property type="match status" value="1"/>
</dbReference>
<gene>
    <name evidence="2" type="ORF">BDK89_1212</name>
</gene>
<dbReference type="OrthoDB" id="23692at2"/>
<reference evidence="2 3" key="1">
    <citation type="submission" date="2019-03" db="EMBL/GenBank/DDBJ databases">
        <title>Sequencing the genomes of 1000 actinobacteria strains.</title>
        <authorList>
            <person name="Klenk H.-P."/>
        </authorList>
    </citation>
    <scope>NUCLEOTIDE SEQUENCE [LARGE SCALE GENOMIC DNA]</scope>
    <source>
        <strain evidence="2 3">DSM 18936</strain>
    </source>
</reference>
<evidence type="ECO:0000313" key="3">
    <source>
        <dbReference type="Proteomes" id="UP000294558"/>
    </source>
</evidence>
<dbReference type="AlphaFoldDB" id="A0A4R7HWX6"/>
<keyword evidence="3" id="KW-1185">Reference proteome</keyword>
<dbReference type="PROSITE" id="PS50883">
    <property type="entry name" value="EAL"/>
    <property type="match status" value="1"/>
</dbReference>
<dbReference type="SUPFAM" id="SSF141868">
    <property type="entry name" value="EAL domain-like"/>
    <property type="match status" value="1"/>
</dbReference>
<dbReference type="InterPro" id="IPR001633">
    <property type="entry name" value="EAL_dom"/>
</dbReference>
<name>A0A4R7HWX6_9ACTN</name>
<feature type="domain" description="EAL" evidence="1">
    <location>
        <begin position="38"/>
        <end position="261"/>
    </location>
</feature>
<dbReference type="SMART" id="SM00052">
    <property type="entry name" value="EAL"/>
    <property type="match status" value="1"/>
</dbReference>